<name>D3Q9Q5_STANL</name>
<accession>D3Q9Q5</accession>
<evidence type="ECO:0000313" key="9">
    <source>
        <dbReference type="EMBL" id="ADD44601.1"/>
    </source>
</evidence>
<comment type="similarity">
    <text evidence="2 8">Belongs to the 4-toluene sulfonate uptake permease (TSUP) (TC 2.A.102) family.</text>
</comment>
<dbReference type="eggNOG" id="COG0730">
    <property type="taxonomic scope" value="Bacteria"/>
</dbReference>
<dbReference type="OrthoDB" id="3782574at2"/>
<dbReference type="GO" id="GO:0005886">
    <property type="term" value="C:plasma membrane"/>
    <property type="evidence" value="ECO:0007669"/>
    <property type="project" value="UniProtKB-SubCell"/>
</dbReference>
<keyword evidence="3" id="KW-0813">Transport</keyword>
<evidence type="ECO:0000256" key="8">
    <source>
        <dbReference type="RuleBase" id="RU363041"/>
    </source>
</evidence>
<evidence type="ECO:0000256" key="4">
    <source>
        <dbReference type="ARBA" id="ARBA00022475"/>
    </source>
</evidence>
<sequence>MDVGQVCLLLAAGLAAGGVNSLAGGGSLLTFPALVTVGLPPVSANVTNSISVCPGYLAAMWASRSDLGGYRGRVLALVPVTVVGTAAGSALLLLTPASTFEAVVPFLVVGASLTLLFQDRVRSLVGHPHKMASWRRNLSLQVMTGLGCVYGGYFGAALGVMLVACLALVVEGTLARILALKNTVSAMVGLVTIGIFSAFAPVNWLAVAIVAPSSLVGGYLGARLARRMPQKVLRAAIVTFGLVIGVYLYLFK</sequence>
<keyword evidence="6 8" id="KW-1133">Transmembrane helix</keyword>
<evidence type="ECO:0000313" key="10">
    <source>
        <dbReference type="Proteomes" id="UP000000844"/>
    </source>
</evidence>
<dbReference type="PANTHER" id="PTHR30269:SF0">
    <property type="entry name" value="MEMBRANE TRANSPORTER PROTEIN YFCA-RELATED"/>
    <property type="match status" value="1"/>
</dbReference>
<gene>
    <name evidence="9" type="ordered locus">Snas_4962</name>
</gene>
<dbReference type="EMBL" id="CP001778">
    <property type="protein sequence ID" value="ADD44601.1"/>
    <property type="molecule type" value="Genomic_DNA"/>
</dbReference>
<dbReference type="InterPro" id="IPR052017">
    <property type="entry name" value="TSUP"/>
</dbReference>
<keyword evidence="5 8" id="KW-0812">Transmembrane</keyword>
<keyword evidence="10" id="KW-1185">Reference proteome</keyword>
<evidence type="ECO:0000256" key="5">
    <source>
        <dbReference type="ARBA" id="ARBA00022692"/>
    </source>
</evidence>
<dbReference type="Proteomes" id="UP000000844">
    <property type="component" value="Chromosome"/>
</dbReference>
<organism evidence="9 10">
    <name type="scientific">Stackebrandtia nassauensis (strain DSM 44728 / CIP 108903 / NRRL B-16338 / NBRC 102104 / LLR-40K-21)</name>
    <dbReference type="NCBI Taxonomy" id="446470"/>
    <lineage>
        <taxon>Bacteria</taxon>
        <taxon>Bacillati</taxon>
        <taxon>Actinomycetota</taxon>
        <taxon>Actinomycetes</taxon>
        <taxon>Glycomycetales</taxon>
        <taxon>Glycomycetaceae</taxon>
        <taxon>Stackebrandtia</taxon>
    </lineage>
</organism>
<keyword evidence="7 8" id="KW-0472">Membrane</keyword>
<dbReference type="Pfam" id="PF01925">
    <property type="entry name" value="TauE"/>
    <property type="match status" value="1"/>
</dbReference>
<evidence type="ECO:0000256" key="3">
    <source>
        <dbReference type="ARBA" id="ARBA00022448"/>
    </source>
</evidence>
<dbReference type="STRING" id="446470.Snas_4962"/>
<dbReference type="HOGENOM" id="CLU_045498_7_0_11"/>
<dbReference type="PANTHER" id="PTHR30269">
    <property type="entry name" value="TRANSMEMBRANE PROTEIN YFCA"/>
    <property type="match status" value="1"/>
</dbReference>
<evidence type="ECO:0000256" key="6">
    <source>
        <dbReference type="ARBA" id="ARBA00022989"/>
    </source>
</evidence>
<dbReference type="KEGG" id="sna:Snas_4962"/>
<feature type="transmembrane region" description="Helical" evidence="8">
    <location>
        <begin position="138"/>
        <end position="170"/>
    </location>
</feature>
<dbReference type="RefSeq" id="WP_013020172.1">
    <property type="nucleotide sequence ID" value="NC_013947.1"/>
</dbReference>
<comment type="subcellular location">
    <subcellularLocation>
        <location evidence="1 8">Cell membrane</location>
        <topology evidence="1 8">Multi-pass membrane protein</topology>
    </subcellularLocation>
</comment>
<evidence type="ECO:0000256" key="1">
    <source>
        <dbReference type="ARBA" id="ARBA00004651"/>
    </source>
</evidence>
<dbReference type="InterPro" id="IPR002781">
    <property type="entry name" value="TM_pro_TauE-like"/>
</dbReference>
<reference evidence="9 10" key="1">
    <citation type="journal article" date="2009" name="Stand. Genomic Sci.">
        <title>Complete genome sequence of Stackebrandtia nassauensis type strain (LLR-40K-21).</title>
        <authorList>
            <person name="Munk C."/>
            <person name="Lapidus A."/>
            <person name="Copeland A."/>
            <person name="Jando M."/>
            <person name="Mayilraj S."/>
            <person name="Glavina Del Rio T."/>
            <person name="Nolan M."/>
            <person name="Chen F."/>
            <person name="Lucas S."/>
            <person name="Tice H."/>
            <person name="Cheng J.F."/>
            <person name="Han C."/>
            <person name="Detter J.C."/>
            <person name="Bruce D."/>
            <person name="Goodwin L."/>
            <person name="Chain P."/>
            <person name="Pitluck S."/>
            <person name="Goker M."/>
            <person name="Ovchinikova G."/>
            <person name="Pati A."/>
            <person name="Ivanova N."/>
            <person name="Mavromatis K."/>
            <person name="Chen A."/>
            <person name="Palaniappan K."/>
            <person name="Land M."/>
            <person name="Hauser L."/>
            <person name="Chang Y.J."/>
            <person name="Jeffries C.D."/>
            <person name="Bristow J."/>
            <person name="Eisen J.A."/>
            <person name="Markowitz V."/>
            <person name="Hugenholtz P."/>
            <person name="Kyrpides N.C."/>
            <person name="Klenk H.P."/>
        </authorList>
    </citation>
    <scope>NUCLEOTIDE SEQUENCE [LARGE SCALE GENOMIC DNA]</scope>
    <source>
        <strain evidence="10">DSM 44728 / CIP 108903 / NRRL B-16338 / NBRC 102104 / LLR-40K-21</strain>
    </source>
</reference>
<evidence type="ECO:0000256" key="7">
    <source>
        <dbReference type="ARBA" id="ARBA00023136"/>
    </source>
</evidence>
<evidence type="ECO:0000256" key="2">
    <source>
        <dbReference type="ARBA" id="ARBA00009142"/>
    </source>
</evidence>
<protein>
    <recommendedName>
        <fullName evidence="8">Probable membrane transporter protein</fullName>
    </recommendedName>
</protein>
<dbReference type="AlphaFoldDB" id="D3Q9Q5"/>
<proteinExistence type="inferred from homology"/>
<keyword evidence="4 8" id="KW-1003">Cell membrane</keyword>
<feature type="transmembrane region" description="Helical" evidence="8">
    <location>
        <begin position="190"/>
        <end position="220"/>
    </location>
</feature>
<feature type="transmembrane region" description="Helical" evidence="8">
    <location>
        <begin position="45"/>
        <end position="62"/>
    </location>
</feature>
<feature type="transmembrane region" description="Helical" evidence="8">
    <location>
        <begin position="74"/>
        <end position="94"/>
    </location>
</feature>
<feature type="transmembrane region" description="Helical" evidence="8">
    <location>
        <begin position="232"/>
        <end position="250"/>
    </location>
</feature>